<dbReference type="Pfam" id="PF07157">
    <property type="entry name" value="DNA_circ_N"/>
    <property type="match status" value="1"/>
</dbReference>
<proteinExistence type="predicted"/>
<gene>
    <name evidence="2" type="ORF">SDC9_110672</name>
</gene>
<dbReference type="Gene3D" id="3.10.350.10">
    <property type="entry name" value="LysM domain"/>
    <property type="match status" value="1"/>
</dbReference>
<sequence>MRYKDYVWSHNPETYSVTWQRKIAVHKVPFGRYCMQELGPGHRVMRGQGAFMGVNAYQEFQKLTAVFEQDGPGLLVHPVWQAAEAYFVSLQLTEEPQPDFVGYAFEFWEDCRQSASLTAAATAAENTGATGTAKSTDSAVWYTVKKGDTLWGIAKQYGVTLQSLIAANPQIKNPNLIYAGNQVRVK</sequence>
<dbReference type="InterPro" id="IPR009826">
    <property type="entry name" value="DNA_circ_N"/>
</dbReference>
<feature type="domain" description="LysM" evidence="1">
    <location>
        <begin position="140"/>
        <end position="185"/>
    </location>
</feature>
<dbReference type="AlphaFoldDB" id="A0A645BFF0"/>
<dbReference type="InterPro" id="IPR018392">
    <property type="entry name" value="LysM"/>
</dbReference>
<evidence type="ECO:0000313" key="2">
    <source>
        <dbReference type="EMBL" id="MPM63788.1"/>
    </source>
</evidence>
<dbReference type="EMBL" id="VSSQ01019604">
    <property type="protein sequence ID" value="MPM63788.1"/>
    <property type="molecule type" value="Genomic_DNA"/>
</dbReference>
<dbReference type="SMART" id="SM00257">
    <property type="entry name" value="LysM"/>
    <property type="match status" value="1"/>
</dbReference>
<name>A0A645BFF0_9ZZZZ</name>
<dbReference type="SUPFAM" id="SSF54106">
    <property type="entry name" value="LysM domain"/>
    <property type="match status" value="1"/>
</dbReference>
<dbReference type="Pfam" id="PF01476">
    <property type="entry name" value="LysM"/>
    <property type="match status" value="1"/>
</dbReference>
<comment type="caution">
    <text evidence="2">The sequence shown here is derived from an EMBL/GenBank/DDBJ whole genome shotgun (WGS) entry which is preliminary data.</text>
</comment>
<organism evidence="2">
    <name type="scientific">bioreactor metagenome</name>
    <dbReference type="NCBI Taxonomy" id="1076179"/>
    <lineage>
        <taxon>unclassified sequences</taxon>
        <taxon>metagenomes</taxon>
        <taxon>ecological metagenomes</taxon>
    </lineage>
</organism>
<reference evidence="2" key="1">
    <citation type="submission" date="2019-08" db="EMBL/GenBank/DDBJ databases">
        <authorList>
            <person name="Kucharzyk K."/>
            <person name="Murdoch R.W."/>
            <person name="Higgins S."/>
            <person name="Loffler F."/>
        </authorList>
    </citation>
    <scope>NUCLEOTIDE SEQUENCE</scope>
</reference>
<accession>A0A645BFF0</accession>
<evidence type="ECO:0000259" key="1">
    <source>
        <dbReference type="PROSITE" id="PS51782"/>
    </source>
</evidence>
<dbReference type="PANTHER" id="PTHR33734:SF22">
    <property type="entry name" value="MEMBRANE-BOUND LYTIC MUREIN TRANSGLYCOSYLASE D"/>
    <property type="match status" value="1"/>
</dbReference>
<dbReference type="CDD" id="cd00118">
    <property type="entry name" value="LysM"/>
    <property type="match status" value="1"/>
</dbReference>
<dbReference type="InterPro" id="IPR036779">
    <property type="entry name" value="LysM_dom_sf"/>
</dbReference>
<dbReference type="PROSITE" id="PS51782">
    <property type="entry name" value="LYSM"/>
    <property type="match status" value="1"/>
</dbReference>
<dbReference type="PANTHER" id="PTHR33734">
    <property type="entry name" value="LYSM DOMAIN-CONTAINING GPI-ANCHORED PROTEIN 2"/>
    <property type="match status" value="1"/>
</dbReference>
<protein>
    <recommendedName>
        <fullName evidence="1">LysM domain-containing protein</fullName>
    </recommendedName>
</protein>